<gene>
    <name evidence="4" type="ORF">HW347_09230</name>
</gene>
<dbReference type="Gene3D" id="1.10.606.10">
    <property type="entry name" value="Vanadium-containing Chloroperoxidase, domain 2"/>
    <property type="match status" value="1"/>
</dbReference>
<evidence type="ECO:0000256" key="2">
    <source>
        <dbReference type="SAM" id="SignalP"/>
    </source>
</evidence>
<dbReference type="InterPro" id="IPR026444">
    <property type="entry name" value="Secre_tail"/>
</dbReference>
<dbReference type="EMBL" id="JACATN010000003">
    <property type="protein sequence ID" value="MBT2161447.1"/>
    <property type="molecule type" value="Genomic_DNA"/>
</dbReference>
<name>A0ABS5WDG8_9FLAO</name>
<dbReference type="InterPro" id="IPR052559">
    <property type="entry name" value="V-haloperoxidase"/>
</dbReference>
<dbReference type="Pfam" id="PF18962">
    <property type="entry name" value="Por_Secre_tail"/>
    <property type="match status" value="1"/>
</dbReference>
<evidence type="ECO:0000313" key="4">
    <source>
        <dbReference type="EMBL" id="MBT2161447.1"/>
    </source>
</evidence>
<feature type="signal peptide" evidence="2">
    <location>
        <begin position="1"/>
        <end position="18"/>
    </location>
</feature>
<dbReference type="CDD" id="cd03398">
    <property type="entry name" value="PAP2_haloperoxidase"/>
    <property type="match status" value="1"/>
</dbReference>
<dbReference type="RefSeq" id="WP_214611615.1">
    <property type="nucleotide sequence ID" value="NZ_JACATN010000003.1"/>
</dbReference>
<protein>
    <submittedName>
        <fullName evidence="4">T9SS type A sorting domain-containing protein</fullName>
    </submittedName>
</protein>
<organism evidence="4 5">
    <name type="scientific">Zobellia barbeyronii</name>
    <dbReference type="NCBI Taxonomy" id="2748009"/>
    <lineage>
        <taxon>Bacteria</taxon>
        <taxon>Pseudomonadati</taxon>
        <taxon>Bacteroidota</taxon>
        <taxon>Flavobacteriia</taxon>
        <taxon>Flavobacteriales</taxon>
        <taxon>Flavobacteriaceae</taxon>
        <taxon>Zobellia</taxon>
    </lineage>
</organism>
<dbReference type="InterPro" id="IPR036938">
    <property type="entry name" value="PAP2/HPO_sf"/>
</dbReference>
<evidence type="ECO:0000259" key="3">
    <source>
        <dbReference type="Pfam" id="PF18962"/>
    </source>
</evidence>
<feature type="domain" description="Secretion system C-terminal sorting" evidence="3">
    <location>
        <begin position="649"/>
        <end position="720"/>
    </location>
</feature>
<comment type="caution">
    <text evidence="4">The sequence shown here is derived from an EMBL/GenBank/DDBJ whole genome shotgun (WGS) entry which is preliminary data.</text>
</comment>
<evidence type="ECO:0000256" key="1">
    <source>
        <dbReference type="ARBA" id="ARBA00022729"/>
    </source>
</evidence>
<feature type="chain" id="PRO_5045443919" evidence="2">
    <location>
        <begin position="19"/>
        <end position="723"/>
    </location>
</feature>
<dbReference type="PANTHER" id="PTHR34599:SF2">
    <property type="entry name" value="TRAF-TYPE DOMAIN-CONTAINING PROTEIN"/>
    <property type="match status" value="1"/>
</dbReference>
<accession>A0ABS5WDG8</accession>
<keyword evidence="5" id="KW-1185">Reference proteome</keyword>
<evidence type="ECO:0000313" key="5">
    <source>
        <dbReference type="Proteomes" id="UP000740413"/>
    </source>
</evidence>
<dbReference type="NCBIfam" id="TIGR04183">
    <property type="entry name" value="Por_Secre_tail"/>
    <property type="match status" value="1"/>
</dbReference>
<keyword evidence="1 2" id="KW-0732">Signal</keyword>
<dbReference type="Proteomes" id="UP000740413">
    <property type="component" value="Unassembled WGS sequence"/>
</dbReference>
<dbReference type="PANTHER" id="PTHR34599">
    <property type="entry name" value="PEROXIDASE-RELATED"/>
    <property type="match status" value="1"/>
</dbReference>
<proteinExistence type="predicted"/>
<dbReference type="SUPFAM" id="SSF48317">
    <property type="entry name" value="Acid phosphatase/Vanadium-dependent haloperoxidase"/>
    <property type="match status" value="1"/>
</dbReference>
<sequence>MKKLLLLLLFFAVCTANAQQSVARQWNEVLLDAIRSDYARPTVHARNLHHSSVVMYDAWALFDDSAQTVFLGQTYGNYDCNFNGILQPENLDTARHEIMSYALYRLLIHRFSTSPGATETLNNVQDLFLSFGYDPLFISTDYSTGSYAALGNYLGNEMIAFGNQDGSNENLEYGNQLYGPSNPPLVLSEYQDITDIDPNHWQPLSFDLFIDQSGNSVPVAIPDFLGPEWGAVIPFALDEANLQIKNNGFDSHLYFDTQAPPLIENSMADGLSDPYKWNFTLVAAWSAHLDPEDPTEIDISPAALGNVNIDTYPTSFEAYKTFYDLIEGGDTGKGHKLNPYTNQPYEPQLVKRSDYTRVLAEFWADGPDSETPPGHWFTILNYVSDHPLLEKKIKGEGFTMTNLEWDVKSYLALGGAMHDAAISTWGIKGYYDYVRPISAIRYMAGKGQSSNSELPSFDPHGIPLIPNLIDIIDENDPLAGPAGEFVGEIKIKAWRGPDFINDPENDVAGVGWILGTHWWPYQRGTFVTPPFAGYISGHSTFSRAAAEVMTLLTGDAFFPGGMGTFDIKANEFLVFENGPSKDLTLQWATYRDASDQTSLSRIWGGIHPPIDDIPGRLMGDEIGKQAFAKAELLFGVKTYSEDGDDNAVLFPIPFQQEMNLATDITGECTVQLYSLNGELSFSENINFNEKSKIETPSLSSGMYILTITNSDGTTVHRQKVIRQ</sequence>
<reference evidence="5" key="1">
    <citation type="submission" date="2023-07" db="EMBL/GenBank/DDBJ databases">
        <title>Zobellia barbeyronii sp. nov., a new marine flavobacterium, isolated from green and red algae.</title>
        <authorList>
            <person name="Nedashkovskaya O.I."/>
            <person name="Otstavnykh N."/>
            <person name="Zhukova N."/>
            <person name="Guzev K."/>
            <person name="Chausova V."/>
            <person name="Tekutyeva L."/>
            <person name="Mikhailov V."/>
            <person name="Isaeva M."/>
        </authorList>
    </citation>
    <scope>NUCLEOTIDE SEQUENCE [LARGE SCALE GENOMIC DNA]</scope>
    <source>
        <strain evidence="5">KMM 6746</strain>
    </source>
</reference>
<dbReference type="InterPro" id="IPR016119">
    <property type="entry name" value="Br/Cl_peroxidase_C"/>
</dbReference>